<dbReference type="RefSeq" id="WP_010037793.1">
    <property type="nucleotide sequence ID" value="NZ_CP025958.1"/>
</dbReference>
<feature type="transmembrane region" description="Helical" evidence="2">
    <location>
        <begin position="179"/>
        <end position="204"/>
    </location>
</feature>
<accession>A0A2Z3GWR5</accession>
<reference evidence="3 4" key="1">
    <citation type="submission" date="2018-01" db="EMBL/GenBank/DDBJ databases">
        <title>G. obscuriglobus.</title>
        <authorList>
            <person name="Franke J."/>
            <person name="Blomberg W."/>
            <person name="Selmecki A."/>
        </authorList>
    </citation>
    <scope>NUCLEOTIDE SEQUENCE [LARGE SCALE GENOMIC DNA]</scope>
    <source>
        <strain evidence="3 4">DSM 5831</strain>
    </source>
</reference>
<evidence type="ECO:0000256" key="1">
    <source>
        <dbReference type="SAM" id="MobiDB-lite"/>
    </source>
</evidence>
<keyword evidence="4" id="KW-1185">Reference proteome</keyword>
<protein>
    <submittedName>
        <fullName evidence="3">Uncharacterized protein</fullName>
    </submittedName>
</protein>
<dbReference type="AlphaFoldDB" id="A0A2Z3GWR5"/>
<feature type="compositionally biased region" description="Polar residues" evidence="1">
    <location>
        <begin position="215"/>
        <end position="227"/>
    </location>
</feature>
<gene>
    <name evidence="3" type="ORF">C1280_19080</name>
</gene>
<name>A0A2Z3GWR5_9BACT</name>
<evidence type="ECO:0000313" key="3">
    <source>
        <dbReference type="EMBL" id="AWM38879.1"/>
    </source>
</evidence>
<sequence>MPRLTLRTLLAYLDDTLAPVEAKSLGRKVAGSDEARELIDRIKRVTRRRGLSTPVPTDADDETADPNTVAEYLDNTLDSATVKQVEETCLGSDVHLAEVAAVHQILTLVLTEPVRVPPRANRRMYGLVPPPASRPKRRPNKKLLPVSGTRPPEPDRSEADDADAALLLGLKRYAASDTWAGRLALVGIGGGLALILVCAVYMSLPHRGPRPPETTPGNSFAQLNTAPPATGPEEGVPKPKEVEPKPKEVEPKPATKTTDEEPVVPTPKALDPTELSAALGAAVAGEVVAAAAAAGPNLSDPIAPPDDKVAEIGRVETSRVLVVAQDPGAAGQWLRLKTKPEDDAPILANVPVMALPGYKAHLLIGQRDKQVQVLLWGNVPEQVPYRVFESRVKFHQPPTGFDADLTLLGGRIYLKSKAIGADKKPTSAKVRVRVAREVWDITIPNAQADVLVELVSWFEPGTMYARKDGAAPRQEARVAVVAGTASLTAPRRFKTVPKLERKTQVDWNSGSGSLSDPKPIPNDLEADPNPPLDGEILKIITRTLSDAANKVADKNVVRQVVEGRLEPPPGTPDRDLVARLAVYTQAALADCTPTGGEHLKPLVDLLRSELPWLARQSVVTALTAWVARDPGNTAILRSVLVSKGLGEETENEDAADRLLRLLRGFVSPTKPDPDRLDDLVKYLGDKEIPVREAALWNVLAVELETWVPLPLERGNVNIGAVGAAVNSEEYKKFLASWRTKIDALKKRPAPVPLPRPK</sequence>
<keyword evidence="2" id="KW-0812">Transmembrane</keyword>
<evidence type="ECO:0000256" key="2">
    <source>
        <dbReference type="SAM" id="Phobius"/>
    </source>
</evidence>
<feature type="region of interest" description="Disordered" evidence="1">
    <location>
        <begin position="121"/>
        <end position="160"/>
    </location>
</feature>
<feature type="compositionally biased region" description="Polar residues" evidence="1">
    <location>
        <begin position="505"/>
        <end position="514"/>
    </location>
</feature>
<evidence type="ECO:0000313" key="4">
    <source>
        <dbReference type="Proteomes" id="UP000245802"/>
    </source>
</evidence>
<keyword evidence="2" id="KW-0472">Membrane</keyword>
<dbReference type="OrthoDB" id="272719at2"/>
<dbReference type="EMBL" id="CP025958">
    <property type="protein sequence ID" value="AWM38879.1"/>
    <property type="molecule type" value="Genomic_DNA"/>
</dbReference>
<feature type="region of interest" description="Disordered" evidence="1">
    <location>
        <begin position="501"/>
        <end position="529"/>
    </location>
</feature>
<organism evidence="3 4">
    <name type="scientific">Gemmata obscuriglobus</name>
    <dbReference type="NCBI Taxonomy" id="114"/>
    <lineage>
        <taxon>Bacteria</taxon>
        <taxon>Pseudomonadati</taxon>
        <taxon>Planctomycetota</taxon>
        <taxon>Planctomycetia</taxon>
        <taxon>Gemmatales</taxon>
        <taxon>Gemmataceae</taxon>
        <taxon>Gemmata</taxon>
    </lineage>
</organism>
<feature type="region of interest" description="Disordered" evidence="1">
    <location>
        <begin position="209"/>
        <end position="266"/>
    </location>
</feature>
<dbReference type="Proteomes" id="UP000245802">
    <property type="component" value="Chromosome"/>
</dbReference>
<proteinExistence type="predicted"/>
<keyword evidence="2" id="KW-1133">Transmembrane helix</keyword>
<feature type="compositionally biased region" description="Basic and acidic residues" evidence="1">
    <location>
        <begin position="235"/>
        <end position="259"/>
    </location>
</feature>
<dbReference type="KEGG" id="gog:C1280_19080"/>